<evidence type="ECO:0000313" key="1">
    <source>
        <dbReference type="EMBL" id="SDN60049.1"/>
    </source>
</evidence>
<proteinExistence type="predicted"/>
<evidence type="ECO:0000313" key="2">
    <source>
        <dbReference type="Proteomes" id="UP000198793"/>
    </source>
</evidence>
<name>A0A1H0CQ80_9HYPH</name>
<dbReference type="EMBL" id="FNIT01000001">
    <property type="protein sequence ID" value="SDN60049.1"/>
    <property type="molecule type" value="Genomic_DNA"/>
</dbReference>
<sequence length="200" mass="19660">MALDGADTMRIAVEADTRGFDRAMGDLQLRAGALGSAFTSAFRQASGGGRSLEGVLQQLATRISGLALDSALRPIGNLAGNLLNGLLGSLTGALGGGGGGAAASPARVLPFAKGGVVRAPSFFPMGGAAGLMGEAGAEAILPLRRGSDGSLGVAAGGGGRGGPTTVVFNVSTPDAPSFRRAEGQIQAMLARAAMRGQRGL</sequence>
<reference evidence="1 2" key="1">
    <citation type="submission" date="2016-10" db="EMBL/GenBank/DDBJ databases">
        <authorList>
            <person name="de Groot N.N."/>
        </authorList>
    </citation>
    <scope>NUCLEOTIDE SEQUENCE [LARGE SCALE GENOMIC DNA]</scope>
    <source>
        <strain evidence="2">L7-484,KACC 16230,DSM 25025</strain>
    </source>
</reference>
<organism evidence="1 2">
    <name type="scientific">Aureimonas jatrophae</name>
    <dbReference type="NCBI Taxonomy" id="1166073"/>
    <lineage>
        <taxon>Bacteria</taxon>
        <taxon>Pseudomonadati</taxon>
        <taxon>Pseudomonadota</taxon>
        <taxon>Alphaproteobacteria</taxon>
        <taxon>Hyphomicrobiales</taxon>
        <taxon>Aurantimonadaceae</taxon>
        <taxon>Aureimonas</taxon>
    </lineage>
</organism>
<protein>
    <recommendedName>
        <fullName evidence="3">Phage tail tape measure protein, lambda family</fullName>
    </recommendedName>
</protein>
<gene>
    <name evidence="1" type="ORF">SAMN05192530_101412</name>
</gene>
<dbReference type="Proteomes" id="UP000198793">
    <property type="component" value="Unassembled WGS sequence"/>
</dbReference>
<evidence type="ECO:0008006" key="3">
    <source>
        <dbReference type="Google" id="ProtNLM"/>
    </source>
</evidence>
<keyword evidence="2" id="KW-1185">Reference proteome</keyword>
<dbReference type="AlphaFoldDB" id="A0A1H0CQ80"/>
<accession>A0A1H0CQ80</accession>
<dbReference type="STRING" id="1166073.SAMN05192530_101412"/>